<sequence length="81" mass="9345">MPFREELLGDSSCSDFVPIASCLVDWLGLHHQGFDFVCLFVSFQGLNLFLVLFVILYCIFGVLFLFHLTMELFLELYKDGN</sequence>
<evidence type="ECO:0000313" key="1">
    <source>
        <dbReference type="EMBL" id="CAJ2658069.1"/>
    </source>
</evidence>
<comment type="caution">
    <text evidence="1">The sequence shown here is derived from an EMBL/GenBank/DDBJ whole genome shotgun (WGS) entry which is preliminary data.</text>
</comment>
<accession>A0ACB0KLG1</accession>
<protein>
    <submittedName>
        <fullName evidence="1">Uncharacterized protein</fullName>
    </submittedName>
</protein>
<proteinExistence type="predicted"/>
<organism evidence="1 2">
    <name type="scientific">Trifolium pratense</name>
    <name type="common">Red clover</name>
    <dbReference type="NCBI Taxonomy" id="57577"/>
    <lineage>
        <taxon>Eukaryota</taxon>
        <taxon>Viridiplantae</taxon>
        <taxon>Streptophyta</taxon>
        <taxon>Embryophyta</taxon>
        <taxon>Tracheophyta</taxon>
        <taxon>Spermatophyta</taxon>
        <taxon>Magnoliopsida</taxon>
        <taxon>eudicotyledons</taxon>
        <taxon>Gunneridae</taxon>
        <taxon>Pentapetalae</taxon>
        <taxon>rosids</taxon>
        <taxon>fabids</taxon>
        <taxon>Fabales</taxon>
        <taxon>Fabaceae</taxon>
        <taxon>Papilionoideae</taxon>
        <taxon>50 kb inversion clade</taxon>
        <taxon>NPAAA clade</taxon>
        <taxon>Hologalegina</taxon>
        <taxon>IRL clade</taxon>
        <taxon>Trifolieae</taxon>
        <taxon>Trifolium</taxon>
    </lineage>
</organism>
<dbReference type="Proteomes" id="UP001177021">
    <property type="component" value="Unassembled WGS sequence"/>
</dbReference>
<gene>
    <name evidence="1" type="ORF">MILVUS5_LOCUS24518</name>
</gene>
<name>A0ACB0KLG1_TRIPR</name>
<keyword evidence="2" id="KW-1185">Reference proteome</keyword>
<dbReference type="EMBL" id="CASHSV030000311">
    <property type="protein sequence ID" value="CAJ2658069.1"/>
    <property type="molecule type" value="Genomic_DNA"/>
</dbReference>
<evidence type="ECO:0000313" key="2">
    <source>
        <dbReference type="Proteomes" id="UP001177021"/>
    </source>
</evidence>
<reference evidence="1" key="1">
    <citation type="submission" date="2023-10" db="EMBL/GenBank/DDBJ databases">
        <authorList>
            <person name="Rodriguez Cubillos JULIANA M."/>
            <person name="De Vega J."/>
        </authorList>
    </citation>
    <scope>NUCLEOTIDE SEQUENCE</scope>
</reference>